<organism evidence="1">
    <name type="scientific">Rhizophora mucronata</name>
    <name type="common">Asiatic mangrove</name>
    <dbReference type="NCBI Taxonomy" id="61149"/>
    <lineage>
        <taxon>Eukaryota</taxon>
        <taxon>Viridiplantae</taxon>
        <taxon>Streptophyta</taxon>
        <taxon>Embryophyta</taxon>
        <taxon>Tracheophyta</taxon>
        <taxon>Spermatophyta</taxon>
        <taxon>Magnoliopsida</taxon>
        <taxon>eudicotyledons</taxon>
        <taxon>Gunneridae</taxon>
        <taxon>Pentapetalae</taxon>
        <taxon>rosids</taxon>
        <taxon>fabids</taxon>
        <taxon>Malpighiales</taxon>
        <taxon>Rhizophoraceae</taxon>
        <taxon>Rhizophora</taxon>
    </lineage>
</organism>
<dbReference type="EMBL" id="GGEC01083941">
    <property type="protein sequence ID" value="MBX64425.1"/>
    <property type="molecule type" value="Transcribed_RNA"/>
</dbReference>
<name>A0A2P2QBS7_RHIMU</name>
<accession>A0A2P2QBS7</accession>
<protein>
    <submittedName>
        <fullName evidence="1">Uncharacterized protein</fullName>
    </submittedName>
</protein>
<reference evidence="1" key="1">
    <citation type="submission" date="2018-02" db="EMBL/GenBank/DDBJ databases">
        <title>Rhizophora mucronata_Transcriptome.</title>
        <authorList>
            <person name="Meera S.P."/>
            <person name="Sreeshan A."/>
            <person name="Augustine A."/>
        </authorList>
    </citation>
    <scope>NUCLEOTIDE SEQUENCE</scope>
    <source>
        <tissue evidence="1">Leaf</tissue>
    </source>
</reference>
<evidence type="ECO:0000313" key="1">
    <source>
        <dbReference type="EMBL" id="MBX64425.1"/>
    </source>
</evidence>
<sequence length="14" mass="1594">MWTNMRDPAASKEG</sequence>
<proteinExistence type="predicted"/>